<evidence type="ECO:0000256" key="2">
    <source>
        <dbReference type="ARBA" id="ARBA00022737"/>
    </source>
</evidence>
<accession>A0A7R9LJR6</accession>
<dbReference type="GO" id="GO:0000981">
    <property type="term" value="F:DNA-binding transcription factor activity, RNA polymerase II-specific"/>
    <property type="evidence" value="ECO:0007669"/>
    <property type="project" value="TreeGrafter"/>
</dbReference>
<sequence>MLKIWKRLETSVETIDKTLEDGSQHLIQRPTISKDLTDATIDDNKYLDNHYKDIHNNTLPYQCDQCPKAYKDFSGFTEHKRTQHTSAPTYPCPYEGCSQMFRKVYHVKKHRELVHGLKPTMHGCCWPGCSYSTRDNDRLKLHVNACHTNVRPFVCEWPDCGKRFITQTKLNQHRNMHLKVKPGQQFCSSGTADYIFNFIDKDFYPNGILIKTNGQSVVFNDDLFDTSFTDLPKLLQKNDYVSGCGIKVIPKCKGSGEYVCRNNDKAIGLQILVTSDSKGSRSLVFERHMKPVADADLPFHVNDGRKVAFISRQWYDDLGQCAFLSTRFELIYATNKSQQIYWVFMNDTTVGPKWKQMDVPDIRLNSMFELKGELSGTADYIFNFIDKDFYPNGILIKTNGQSVVFNDDLFGISFTDLPKVLQKNDYVSGCGIKVIPKCRGTAETKNQCLNNDKSIGLQILVTRYPNGSRKHEFQRNGRPVPDADLPWDMGRCAYLSTRHELIYATKNWQQIYWFLLSETNRKWRHMSVPNVRLNSMFELKGEVYAVGRQ</sequence>
<organism evidence="7">
    <name type="scientific">Oppiella nova</name>
    <dbReference type="NCBI Taxonomy" id="334625"/>
    <lineage>
        <taxon>Eukaryota</taxon>
        <taxon>Metazoa</taxon>
        <taxon>Ecdysozoa</taxon>
        <taxon>Arthropoda</taxon>
        <taxon>Chelicerata</taxon>
        <taxon>Arachnida</taxon>
        <taxon>Acari</taxon>
        <taxon>Acariformes</taxon>
        <taxon>Sarcoptiformes</taxon>
        <taxon>Oribatida</taxon>
        <taxon>Brachypylina</taxon>
        <taxon>Oppioidea</taxon>
        <taxon>Oppiidae</taxon>
        <taxon>Oppiella</taxon>
    </lineage>
</organism>
<proteinExistence type="predicted"/>
<name>A0A7R9LJR6_9ACAR</name>
<dbReference type="SUPFAM" id="SSF57667">
    <property type="entry name" value="beta-beta-alpha zinc fingers"/>
    <property type="match status" value="3"/>
</dbReference>
<dbReference type="AlphaFoldDB" id="A0A7R9LJR6"/>
<keyword evidence="4" id="KW-0862">Zinc</keyword>
<dbReference type="InterPro" id="IPR050329">
    <property type="entry name" value="GLI_C2H2-zinc-finger"/>
</dbReference>
<protein>
    <recommendedName>
        <fullName evidence="6">C2H2-type domain-containing protein</fullName>
    </recommendedName>
</protein>
<evidence type="ECO:0000259" key="6">
    <source>
        <dbReference type="PROSITE" id="PS50157"/>
    </source>
</evidence>
<dbReference type="PANTHER" id="PTHR19818">
    <property type="entry name" value="ZINC FINGER PROTEIN ZIC AND GLI"/>
    <property type="match status" value="1"/>
</dbReference>
<dbReference type="Gene3D" id="3.30.160.60">
    <property type="entry name" value="Classic Zinc Finger"/>
    <property type="match status" value="2"/>
</dbReference>
<dbReference type="PANTHER" id="PTHR19818:SF139">
    <property type="entry name" value="PAIR-RULE PROTEIN ODD-PAIRED"/>
    <property type="match status" value="1"/>
</dbReference>
<dbReference type="InterPro" id="IPR013087">
    <property type="entry name" value="Znf_C2H2_type"/>
</dbReference>
<evidence type="ECO:0000256" key="3">
    <source>
        <dbReference type="ARBA" id="ARBA00022771"/>
    </source>
</evidence>
<evidence type="ECO:0000256" key="5">
    <source>
        <dbReference type="PROSITE-ProRule" id="PRU00042"/>
    </source>
</evidence>
<evidence type="ECO:0000256" key="4">
    <source>
        <dbReference type="ARBA" id="ARBA00022833"/>
    </source>
</evidence>
<dbReference type="OrthoDB" id="3561125at2759"/>
<reference evidence="7" key="1">
    <citation type="submission" date="2020-11" db="EMBL/GenBank/DDBJ databases">
        <authorList>
            <person name="Tran Van P."/>
        </authorList>
    </citation>
    <scope>NUCLEOTIDE SEQUENCE</scope>
</reference>
<evidence type="ECO:0000313" key="8">
    <source>
        <dbReference type="Proteomes" id="UP000728032"/>
    </source>
</evidence>
<gene>
    <name evidence="7" type="ORF">ONB1V03_LOCUS3884</name>
</gene>
<keyword evidence="3 5" id="KW-0863">Zinc-finger</keyword>
<dbReference type="InterPro" id="IPR036236">
    <property type="entry name" value="Znf_C2H2_sf"/>
</dbReference>
<dbReference type="GO" id="GO:0005634">
    <property type="term" value="C:nucleus"/>
    <property type="evidence" value="ECO:0007669"/>
    <property type="project" value="UniProtKB-ARBA"/>
</dbReference>
<feature type="domain" description="C2H2-type" evidence="6">
    <location>
        <begin position="90"/>
        <end position="119"/>
    </location>
</feature>
<dbReference type="SMART" id="SM00355">
    <property type="entry name" value="ZnF_C2H2"/>
    <property type="match status" value="4"/>
</dbReference>
<dbReference type="PROSITE" id="PS50157">
    <property type="entry name" value="ZINC_FINGER_C2H2_2"/>
    <property type="match status" value="3"/>
</dbReference>
<dbReference type="PROSITE" id="PS00028">
    <property type="entry name" value="ZINC_FINGER_C2H2_1"/>
    <property type="match status" value="3"/>
</dbReference>
<dbReference type="GO" id="GO:0008270">
    <property type="term" value="F:zinc ion binding"/>
    <property type="evidence" value="ECO:0007669"/>
    <property type="project" value="UniProtKB-KW"/>
</dbReference>
<dbReference type="GO" id="GO:0045944">
    <property type="term" value="P:positive regulation of transcription by RNA polymerase II"/>
    <property type="evidence" value="ECO:0007669"/>
    <property type="project" value="UniProtKB-ARBA"/>
</dbReference>
<keyword evidence="1" id="KW-0479">Metal-binding</keyword>
<dbReference type="Proteomes" id="UP000728032">
    <property type="component" value="Unassembled WGS sequence"/>
</dbReference>
<dbReference type="EMBL" id="OC916053">
    <property type="protein sequence ID" value="CAD7642972.1"/>
    <property type="molecule type" value="Genomic_DNA"/>
</dbReference>
<keyword evidence="8" id="KW-1185">Reference proteome</keyword>
<evidence type="ECO:0000256" key="1">
    <source>
        <dbReference type="ARBA" id="ARBA00022723"/>
    </source>
</evidence>
<evidence type="ECO:0000313" key="7">
    <source>
        <dbReference type="EMBL" id="CAD7642972.1"/>
    </source>
</evidence>
<feature type="domain" description="C2H2-type" evidence="6">
    <location>
        <begin position="153"/>
        <end position="182"/>
    </location>
</feature>
<keyword evidence="2" id="KW-0677">Repeat</keyword>
<dbReference type="Pfam" id="PF00096">
    <property type="entry name" value="zf-C2H2"/>
    <property type="match status" value="2"/>
</dbReference>
<dbReference type="EMBL" id="CAJPVJ010001228">
    <property type="protein sequence ID" value="CAG2164328.1"/>
    <property type="molecule type" value="Genomic_DNA"/>
</dbReference>
<feature type="domain" description="C2H2-type" evidence="6">
    <location>
        <begin position="61"/>
        <end position="89"/>
    </location>
</feature>
<dbReference type="GO" id="GO:0000978">
    <property type="term" value="F:RNA polymerase II cis-regulatory region sequence-specific DNA binding"/>
    <property type="evidence" value="ECO:0007669"/>
    <property type="project" value="TreeGrafter"/>
</dbReference>
<feature type="non-terminal residue" evidence="7">
    <location>
        <position position="1"/>
    </location>
</feature>